<accession>A0ABY3T8K9</accession>
<dbReference type="EMBL" id="CP091245">
    <property type="protein sequence ID" value="UJS26681.1"/>
    <property type="molecule type" value="Genomic_DNA"/>
</dbReference>
<protein>
    <submittedName>
        <fullName evidence="2">Uncharacterized protein</fullName>
    </submittedName>
</protein>
<reference evidence="2" key="1">
    <citation type="journal article" date="2022" name="Microorganisms">
        <title>Two New Species of Filamentous Sulfur Bacteria of the Genus Thiothrix, Thiothrix winogradskyi sp. nov. and 'Candidatus Thiothrix sulfatifontis' sp. nov.</title>
        <authorList>
            <person name="Ravin N.V."/>
            <person name="Rossetti S."/>
            <person name="Beletsky A.V."/>
            <person name="Kadnikov V.V."/>
            <person name="Rudenko T.S."/>
            <person name="Smolyakov D.D."/>
            <person name="Moskvitina M.I."/>
            <person name="Gureeva M.V."/>
            <person name="Mardanov A.V."/>
            <person name="Grabovich M.Y."/>
        </authorList>
    </citation>
    <scope>NUCLEOTIDE SEQUENCE</scope>
    <source>
        <strain evidence="2">CT3</strain>
    </source>
</reference>
<dbReference type="Proteomes" id="UP001054801">
    <property type="component" value="Plasmid pThCT3_1"/>
</dbReference>
<proteinExistence type="predicted"/>
<organism evidence="2 3">
    <name type="scientific">Thiothrix winogradskyi</name>
    <dbReference type="NCBI Taxonomy" id="96472"/>
    <lineage>
        <taxon>Bacteria</taxon>
        <taxon>Pseudomonadati</taxon>
        <taxon>Pseudomonadota</taxon>
        <taxon>Gammaproteobacteria</taxon>
        <taxon>Thiotrichales</taxon>
        <taxon>Thiotrichaceae</taxon>
        <taxon>Thiothrix</taxon>
    </lineage>
</organism>
<feature type="signal peptide" evidence="1">
    <location>
        <begin position="1"/>
        <end position="22"/>
    </location>
</feature>
<evidence type="ECO:0000313" key="2">
    <source>
        <dbReference type="EMBL" id="UJS26681.1"/>
    </source>
</evidence>
<feature type="chain" id="PRO_5045817737" evidence="1">
    <location>
        <begin position="23"/>
        <end position="239"/>
    </location>
</feature>
<gene>
    <name evidence="2" type="ORF">L2Y54_21440</name>
</gene>
<keyword evidence="3" id="KW-1185">Reference proteome</keyword>
<geneLocation type="plasmid" evidence="2 3">
    <name>pThCT3_1</name>
</geneLocation>
<sequence length="239" mass="26651">MKKITTILILIFTLLCSETSFAFTKSIGKGYCQIRHPIETFTSVRTSCESQHVIQQQNGGSDDFNTIWINTVHHDYLDRSKDRPWANDRPWLSLWGDDHLEQAYMMGTYANGYHFMLYNHHGNGMPTLVNWDGASHILYAISSIANYPAKELAYVKYQFSKGSDSQFIDSVIGLAVDFSEVGIGVSYSIIGVLVGTVLNPLDTLSNIVPAILLIMEAVYESITNLIAEILSIVTFGLIG</sequence>
<keyword evidence="2" id="KW-0614">Plasmid</keyword>
<evidence type="ECO:0000313" key="3">
    <source>
        <dbReference type="Proteomes" id="UP001054801"/>
    </source>
</evidence>
<dbReference type="RefSeq" id="WP_236502115.1">
    <property type="nucleotide sequence ID" value="NZ_CP091245.1"/>
</dbReference>
<keyword evidence="1" id="KW-0732">Signal</keyword>
<name>A0ABY3T8K9_9GAMM</name>
<evidence type="ECO:0000256" key="1">
    <source>
        <dbReference type="SAM" id="SignalP"/>
    </source>
</evidence>